<keyword evidence="2" id="KW-1185">Reference proteome</keyword>
<dbReference type="EMBL" id="GL441430">
    <property type="protein sequence ID" value="EFN64872.1"/>
    <property type="molecule type" value="Genomic_DNA"/>
</dbReference>
<dbReference type="AlphaFoldDB" id="E2ANW8"/>
<gene>
    <name evidence="1" type="ORF">EAG_06537</name>
</gene>
<name>E2ANW8_CAMFO</name>
<proteinExistence type="predicted"/>
<accession>E2ANW8</accession>
<feature type="non-terminal residue" evidence="1">
    <location>
        <position position="1"/>
    </location>
</feature>
<reference evidence="1 2" key="1">
    <citation type="journal article" date="2010" name="Science">
        <title>Genomic comparison of the ants Camponotus floridanus and Harpegnathos saltator.</title>
        <authorList>
            <person name="Bonasio R."/>
            <person name="Zhang G."/>
            <person name="Ye C."/>
            <person name="Mutti N.S."/>
            <person name="Fang X."/>
            <person name="Qin N."/>
            <person name="Donahue G."/>
            <person name="Yang P."/>
            <person name="Li Q."/>
            <person name="Li C."/>
            <person name="Zhang P."/>
            <person name="Huang Z."/>
            <person name="Berger S.L."/>
            <person name="Reinberg D."/>
            <person name="Wang J."/>
            <person name="Liebig J."/>
        </authorList>
    </citation>
    <scope>NUCLEOTIDE SEQUENCE [LARGE SCALE GENOMIC DNA]</scope>
    <source>
        <strain evidence="2">C129</strain>
    </source>
</reference>
<organism evidence="2">
    <name type="scientific">Camponotus floridanus</name>
    <name type="common">Florida carpenter ant</name>
    <dbReference type="NCBI Taxonomy" id="104421"/>
    <lineage>
        <taxon>Eukaryota</taxon>
        <taxon>Metazoa</taxon>
        <taxon>Ecdysozoa</taxon>
        <taxon>Arthropoda</taxon>
        <taxon>Hexapoda</taxon>
        <taxon>Insecta</taxon>
        <taxon>Pterygota</taxon>
        <taxon>Neoptera</taxon>
        <taxon>Endopterygota</taxon>
        <taxon>Hymenoptera</taxon>
        <taxon>Apocrita</taxon>
        <taxon>Aculeata</taxon>
        <taxon>Formicoidea</taxon>
        <taxon>Formicidae</taxon>
        <taxon>Formicinae</taxon>
        <taxon>Camponotus</taxon>
    </lineage>
</organism>
<protein>
    <recommendedName>
        <fullName evidence="3">GIY-YIG domain-containing protein</fullName>
    </recommendedName>
</protein>
<dbReference type="OrthoDB" id="7551446at2759"/>
<evidence type="ECO:0008006" key="3">
    <source>
        <dbReference type="Google" id="ProtNLM"/>
    </source>
</evidence>
<dbReference type="Proteomes" id="UP000000311">
    <property type="component" value="Unassembled WGS sequence"/>
</dbReference>
<dbReference type="STRING" id="104421.E2ANW8"/>
<sequence length="75" mass="8918">NKHNCDASYVGQTKRHLETRLREHKNNAGQPFKPSVITDHIINENHSIGWDEIKILDHEPHYFKRLISEMIFIKK</sequence>
<dbReference type="InParanoid" id="E2ANW8"/>
<evidence type="ECO:0000313" key="2">
    <source>
        <dbReference type="Proteomes" id="UP000000311"/>
    </source>
</evidence>
<feature type="non-terminal residue" evidence="1">
    <location>
        <position position="75"/>
    </location>
</feature>
<evidence type="ECO:0000313" key="1">
    <source>
        <dbReference type="EMBL" id="EFN64872.1"/>
    </source>
</evidence>